<proteinExistence type="predicted"/>
<sequence>MVLGARRKNITEIYKANPEPAQAFYEKLLSFFAPFGYTQIKEH</sequence>
<dbReference type="AlphaFoldDB" id="M4VWK6"/>
<name>M4VWK6_9BACT</name>
<dbReference type="HOGENOM" id="CLU_3235973_0_0_5"/>
<reference evidence="1 2" key="1">
    <citation type="journal article" date="2013" name="ISME J.">
        <title>By their genes ye shall know them: genomic signatures of predatory bacteria.</title>
        <authorList>
            <person name="Pasternak Z."/>
            <person name="Pietrokovski S."/>
            <person name="Rotem O."/>
            <person name="Gophna U."/>
            <person name="Lurie-Weinberger M.N."/>
            <person name="Jurkevitch E."/>
        </authorList>
    </citation>
    <scope>NUCLEOTIDE SEQUENCE [LARGE SCALE GENOMIC DNA]</scope>
    <source>
        <strain evidence="1">EPB</strain>
    </source>
</reference>
<evidence type="ECO:0000313" key="1">
    <source>
        <dbReference type="EMBL" id="AGH97574.1"/>
    </source>
</evidence>
<dbReference type="STRING" id="349215.A11S_751"/>
<gene>
    <name evidence="1" type="ORF">A11S_751</name>
</gene>
<dbReference type="Proteomes" id="UP000011932">
    <property type="component" value="Chromosome"/>
</dbReference>
<dbReference type="EMBL" id="CP003538">
    <property type="protein sequence ID" value="AGH97574.1"/>
    <property type="molecule type" value="Genomic_DNA"/>
</dbReference>
<protein>
    <submittedName>
        <fullName evidence="1">Uncharacterized protein</fullName>
    </submittedName>
</protein>
<organism evidence="1 2">
    <name type="scientific">Micavibrio aeruginosavorus EPB</name>
    <dbReference type="NCBI Taxonomy" id="349215"/>
    <lineage>
        <taxon>Bacteria</taxon>
        <taxon>Pseudomonadati</taxon>
        <taxon>Bdellovibrionota</taxon>
        <taxon>Bdellovibrionia</taxon>
        <taxon>Bdellovibrionales</taxon>
        <taxon>Pseudobdellovibrionaceae</taxon>
        <taxon>Micavibrio</taxon>
    </lineage>
</organism>
<evidence type="ECO:0000313" key="2">
    <source>
        <dbReference type="Proteomes" id="UP000011932"/>
    </source>
</evidence>
<dbReference type="KEGG" id="man:A11S_751"/>
<accession>M4VWK6</accession>